<comment type="subcellular location">
    <subcellularLocation>
        <location evidence="2">Cytoplasm</location>
        <location evidence="2">Cytoskeleton</location>
        <location evidence="2">Cilium axoneme</location>
    </subcellularLocation>
    <subcellularLocation>
        <location evidence="1">Membrane</location>
        <topology evidence="1">Single-pass membrane protein</topology>
    </subcellularLocation>
</comment>
<dbReference type="SUPFAM" id="SSF52058">
    <property type="entry name" value="L domain-like"/>
    <property type="match status" value="1"/>
</dbReference>
<protein>
    <submittedName>
        <fullName evidence="11">Receptor-like protein kinase 2</fullName>
    </submittedName>
</protein>
<evidence type="ECO:0000313" key="12">
    <source>
        <dbReference type="Proteomes" id="UP000485058"/>
    </source>
</evidence>
<keyword evidence="7" id="KW-1133">Transmembrane helix</keyword>
<keyword evidence="10" id="KW-0325">Glycoprotein</keyword>
<keyword evidence="6" id="KW-0677">Repeat</keyword>
<keyword evidence="5" id="KW-0732">Signal</keyword>
<evidence type="ECO:0000256" key="10">
    <source>
        <dbReference type="ARBA" id="ARBA00023180"/>
    </source>
</evidence>
<dbReference type="GO" id="GO:0016020">
    <property type="term" value="C:membrane"/>
    <property type="evidence" value="ECO:0007669"/>
    <property type="project" value="UniProtKB-SubCell"/>
</dbReference>
<organism evidence="11 12">
    <name type="scientific">Haematococcus lacustris</name>
    <name type="common">Green alga</name>
    <name type="synonym">Haematococcus pluvialis</name>
    <dbReference type="NCBI Taxonomy" id="44745"/>
    <lineage>
        <taxon>Eukaryota</taxon>
        <taxon>Viridiplantae</taxon>
        <taxon>Chlorophyta</taxon>
        <taxon>core chlorophytes</taxon>
        <taxon>Chlorophyceae</taxon>
        <taxon>CS clade</taxon>
        <taxon>Chlamydomonadales</taxon>
        <taxon>Haematococcaceae</taxon>
        <taxon>Haematococcus</taxon>
    </lineage>
</organism>
<evidence type="ECO:0000256" key="7">
    <source>
        <dbReference type="ARBA" id="ARBA00022989"/>
    </source>
</evidence>
<keyword evidence="9 11" id="KW-0675">Receptor</keyword>
<evidence type="ECO:0000256" key="1">
    <source>
        <dbReference type="ARBA" id="ARBA00004167"/>
    </source>
</evidence>
<evidence type="ECO:0000256" key="6">
    <source>
        <dbReference type="ARBA" id="ARBA00022737"/>
    </source>
</evidence>
<keyword evidence="11" id="KW-0418">Kinase</keyword>
<comment type="caution">
    <text evidence="11">The sequence shown here is derived from an EMBL/GenBank/DDBJ whole genome shotgun (WGS) entry which is preliminary data.</text>
</comment>
<evidence type="ECO:0000256" key="9">
    <source>
        <dbReference type="ARBA" id="ARBA00023170"/>
    </source>
</evidence>
<evidence type="ECO:0000256" key="2">
    <source>
        <dbReference type="ARBA" id="ARBA00004430"/>
    </source>
</evidence>
<keyword evidence="3" id="KW-0433">Leucine-rich repeat</keyword>
<proteinExistence type="predicted"/>
<sequence length="74" mass="7790">MGKSGLQGSLPASLSKLSQLTFLGLNEDQLTGSIPDAAWATGMASLQFLELSRNQLTGSCPAALLAQTRLRKLD</sequence>
<evidence type="ECO:0000313" key="11">
    <source>
        <dbReference type="EMBL" id="GFH18460.1"/>
    </source>
</evidence>
<dbReference type="PANTHER" id="PTHR27000">
    <property type="entry name" value="LEUCINE-RICH REPEAT RECEPTOR-LIKE PROTEIN KINASE FAMILY PROTEIN-RELATED"/>
    <property type="match status" value="1"/>
</dbReference>
<dbReference type="Gene3D" id="3.80.10.10">
    <property type="entry name" value="Ribonuclease Inhibitor"/>
    <property type="match status" value="1"/>
</dbReference>
<gene>
    <name evidence="11" type="ORF">HaLaN_15272</name>
</gene>
<evidence type="ECO:0000256" key="5">
    <source>
        <dbReference type="ARBA" id="ARBA00022729"/>
    </source>
</evidence>
<dbReference type="Proteomes" id="UP000485058">
    <property type="component" value="Unassembled WGS sequence"/>
</dbReference>
<feature type="non-terminal residue" evidence="11">
    <location>
        <position position="74"/>
    </location>
</feature>
<keyword evidence="8" id="KW-0472">Membrane</keyword>
<dbReference type="InterPro" id="IPR001611">
    <property type="entry name" value="Leu-rich_rpt"/>
</dbReference>
<dbReference type="InterPro" id="IPR032675">
    <property type="entry name" value="LRR_dom_sf"/>
</dbReference>
<dbReference type="GO" id="GO:0005930">
    <property type="term" value="C:axoneme"/>
    <property type="evidence" value="ECO:0007669"/>
    <property type="project" value="UniProtKB-SubCell"/>
</dbReference>
<dbReference type="Pfam" id="PF00560">
    <property type="entry name" value="LRR_1"/>
    <property type="match status" value="1"/>
</dbReference>
<dbReference type="GO" id="GO:0016301">
    <property type="term" value="F:kinase activity"/>
    <property type="evidence" value="ECO:0007669"/>
    <property type="project" value="UniProtKB-KW"/>
</dbReference>
<dbReference type="AlphaFoldDB" id="A0A699ZAL6"/>
<keyword evidence="4" id="KW-0812">Transmembrane</keyword>
<dbReference type="PANTHER" id="PTHR27000:SF803">
    <property type="entry name" value="RECEPTOR-LIKE PROTEIN 45"/>
    <property type="match status" value="1"/>
</dbReference>
<evidence type="ECO:0000256" key="3">
    <source>
        <dbReference type="ARBA" id="ARBA00022614"/>
    </source>
</evidence>
<accession>A0A699ZAL6</accession>
<name>A0A699ZAL6_HAELA</name>
<keyword evidence="12" id="KW-1185">Reference proteome</keyword>
<reference evidence="11 12" key="1">
    <citation type="submission" date="2020-02" db="EMBL/GenBank/DDBJ databases">
        <title>Draft genome sequence of Haematococcus lacustris strain NIES-144.</title>
        <authorList>
            <person name="Morimoto D."/>
            <person name="Nakagawa S."/>
            <person name="Yoshida T."/>
            <person name="Sawayama S."/>
        </authorList>
    </citation>
    <scope>NUCLEOTIDE SEQUENCE [LARGE SCALE GENOMIC DNA]</scope>
    <source>
        <strain evidence="11 12">NIES-144</strain>
    </source>
</reference>
<feature type="non-terminal residue" evidence="11">
    <location>
        <position position="1"/>
    </location>
</feature>
<keyword evidence="11" id="KW-0808">Transferase</keyword>
<dbReference type="EMBL" id="BLLF01001304">
    <property type="protein sequence ID" value="GFH18460.1"/>
    <property type="molecule type" value="Genomic_DNA"/>
</dbReference>
<evidence type="ECO:0000256" key="8">
    <source>
        <dbReference type="ARBA" id="ARBA00023136"/>
    </source>
</evidence>
<evidence type="ECO:0000256" key="4">
    <source>
        <dbReference type="ARBA" id="ARBA00022692"/>
    </source>
</evidence>